<dbReference type="EMBL" id="UINC01024995">
    <property type="protein sequence ID" value="SVA99761.1"/>
    <property type="molecule type" value="Genomic_DNA"/>
</dbReference>
<protein>
    <recommendedName>
        <fullName evidence="1">MobA-like NTP transferase domain-containing protein</fullName>
    </recommendedName>
</protein>
<reference evidence="2" key="1">
    <citation type="submission" date="2018-05" db="EMBL/GenBank/DDBJ databases">
        <authorList>
            <person name="Lanie J.A."/>
            <person name="Ng W.-L."/>
            <person name="Kazmierczak K.M."/>
            <person name="Andrzejewski T.M."/>
            <person name="Davidsen T.M."/>
            <person name="Wayne K.J."/>
            <person name="Tettelin H."/>
            <person name="Glass J.I."/>
            <person name="Rusch D."/>
            <person name="Podicherti R."/>
            <person name="Tsui H.-C.T."/>
            <person name="Winkler M.E."/>
        </authorList>
    </citation>
    <scope>NUCLEOTIDE SEQUENCE</scope>
</reference>
<dbReference type="PANTHER" id="PTHR43777">
    <property type="entry name" value="MOLYBDENUM COFACTOR CYTIDYLYLTRANSFERASE"/>
    <property type="match status" value="1"/>
</dbReference>
<dbReference type="InterPro" id="IPR029044">
    <property type="entry name" value="Nucleotide-diphossugar_trans"/>
</dbReference>
<accession>A0A382AEP3</accession>
<evidence type="ECO:0000313" key="2">
    <source>
        <dbReference type="EMBL" id="SVA99761.1"/>
    </source>
</evidence>
<dbReference type="AlphaFoldDB" id="A0A382AEP3"/>
<dbReference type="GO" id="GO:0016779">
    <property type="term" value="F:nucleotidyltransferase activity"/>
    <property type="evidence" value="ECO:0007669"/>
    <property type="project" value="UniProtKB-ARBA"/>
</dbReference>
<dbReference type="Gene3D" id="3.90.550.10">
    <property type="entry name" value="Spore Coat Polysaccharide Biosynthesis Protein SpsA, Chain A"/>
    <property type="match status" value="1"/>
</dbReference>
<organism evidence="2">
    <name type="scientific">marine metagenome</name>
    <dbReference type="NCBI Taxonomy" id="408172"/>
    <lineage>
        <taxon>unclassified sequences</taxon>
        <taxon>metagenomes</taxon>
        <taxon>ecological metagenomes</taxon>
    </lineage>
</organism>
<sequence>VLSAIVLAAGRSFRMGPLKQLLPFGGTTVIERITSVLLASRIEETIIVLGHRVDEIQAQLAGYDAKIVRNPDPDGDMLSSVQCGVRAVAPGHGVMIVLGDQPLITTEMLDEMISFYEKKQDAFVIPVHEDKRGHPMIISPHYRDDILSLRGNTGLKELRDRYPEAIYVFPVDKVHMLTDMDYYHEYEKALRHLDDKD</sequence>
<feature type="domain" description="MobA-like NTP transferase" evidence="1">
    <location>
        <begin position="4"/>
        <end position="162"/>
    </location>
</feature>
<dbReference type="CDD" id="cd04182">
    <property type="entry name" value="GT_2_like_f"/>
    <property type="match status" value="1"/>
</dbReference>
<proteinExistence type="predicted"/>
<gene>
    <name evidence="2" type="ORF">METZ01_LOCUS152615</name>
</gene>
<dbReference type="Pfam" id="PF12804">
    <property type="entry name" value="NTP_transf_3"/>
    <property type="match status" value="1"/>
</dbReference>
<feature type="non-terminal residue" evidence="2">
    <location>
        <position position="1"/>
    </location>
</feature>
<evidence type="ECO:0000259" key="1">
    <source>
        <dbReference type="Pfam" id="PF12804"/>
    </source>
</evidence>
<dbReference type="InterPro" id="IPR025877">
    <property type="entry name" value="MobA-like_NTP_Trfase"/>
</dbReference>
<name>A0A382AEP3_9ZZZZ</name>
<dbReference type="PANTHER" id="PTHR43777:SF1">
    <property type="entry name" value="MOLYBDENUM COFACTOR CYTIDYLYLTRANSFERASE"/>
    <property type="match status" value="1"/>
</dbReference>
<dbReference type="SUPFAM" id="SSF53448">
    <property type="entry name" value="Nucleotide-diphospho-sugar transferases"/>
    <property type="match status" value="1"/>
</dbReference>